<sequence length="22" mass="2672">MFFCYKATWYISLEIFIKLPSA</sequence>
<name>A0A0E9TB39_ANGAN</name>
<dbReference type="EMBL" id="GBXM01057668">
    <property type="protein sequence ID" value="JAH50909.1"/>
    <property type="molecule type" value="Transcribed_RNA"/>
</dbReference>
<dbReference type="AlphaFoldDB" id="A0A0E9TB39"/>
<accession>A0A0E9TB39</accession>
<organism evidence="1">
    <name type="scientific">Anguilla anguilla</name>
    <name type="common">European freshwater eel</name>
    <name type="synonym">Muraena anguilla</name>
    <dbReference type="NCBI Taxonomy" id="7936"/>
    <lineage>
        <taxon>Eukaryota</taxon>
        <taxon>Metazoa</taxon>
        <taxon>Chordata</taxon>
        <taxon>Craniata</taxon>
        <taxon>Vertebrata</taxon>
        <taxon>Euteleostomi</taxon>
        <taxon>Actinopterygii</taxon>
        <taxon>Neopterygii</taxon>
        <taxon>Teleostei</taxon>
        <taxon>Anguilliformes</taxon>
        <taxon>Anguillidae</taxon>
        <taxon>Anguilla</taxon>
    </lineage>
</organism>
<evidence type="ECO:0000313" key="1">
    <source>
        <dbReference type="EMBL" id="JAH50909.1"/>
    </source>
</evidence>
<reference evidence="1" key="2">
    <citation type="journal article" date="2015" name="Fish Shellfish Immunol.">
        <title>Early steps in the European eel (Anguilla anguilla)-Vibrio vulnificus interaction in the gills: Role of the RtxA13 toxin.</title>
        <authorList>
            <person name="Callol A."/>
            <person name="Pajuelo D."/>
            <person name="Ebbesson L."/>
            <person name="Teles M."/>
            <person name="MacKenzie S."/>
            <person name="Amaro C."/>
        </authorList>
    </citation>
    <scope>NUCLEOTIDE SEQUENCE</scope>
</reference>
<reference evidence="1" key="1">
    <citation type="submission" date="2014-11" db="EMBL/GenBank/DDBJ databases">
        <authorList>
            <person name="Amaro Gonzalez C."/>
        </authorList>
    </citation>
    <scope>NUCLEOTIDE SEQUENCE</scope>
</reference>
<proteinExistence type="predicted"/>
<protein>
    <submittedName>
        <fullName evidence="1">Uncharacterized protein</fullName>
    </submittedName>
</protein>